<dbReference type="EMBL" id="CP114014">
    <property type="protein sequence ID" value="XAY06242.1"/>
    <property type="molecule type" value="Genomic_DNA"/>
</dbReference>
<name>A0AAU7AX81_9ACTN</name>
<dbReference type="KEGG" id="parq:DSM112329_03109"/>
<dbReference type="InterPro" id="IPR001482">
    <property type="entry name" value="T2SS/T4SS_dom"/>
</dbReference>
<comment type="similarity">
    <text evidence="1">Belongs to the GSP E family.</text>
</comment>
<dbReference type="PANTHER" id="PTHR30486">
    <property type="entry name" value="TWITCHING MOTILITY PROTEIN PILT"/>
    <property type="match status" value="1"/>
</dbReference>
<evidence type="ECO:0000313" key="3">
    <source>
        <dbReference type="EMBL" id="XAY06242.1"/>
    </source>
</evidence>
<dbReference type="InterPro" id="IPR050921">
    <property type="entry name" value="T4SS_GSP_E_ATPase"/>
</dbReference>
<dbReference type="RefSeq" id="WP_354697479.1">
    <property type="nucleotide sequence ID" value="NZ_CP114014.1"/>
</dbReference>
<reference evidence="3" key="1">
    <citation type="submission" date="2022-12" db="EMBL/GenBank/DDBJ databases">
        <title>Paraconexibacter alkalitolerans sp. nov. and Baekduia alba sp. nov., isolated from soil and emended description of the genera Paraconexibacter (Chun et al., 2020) and Baekduia (An et al., 2020).</title>
        <authorList>
            <person name="Vieira S."/>
            <person name="Huber K.J."/>
            <person name="Geppert A."/>
            <person name="Wolf J."/>
            <person name="Neumann-Schaal M."/>
            <person name="Muesken M."/>
            <person name="Overmann J."/>
        </authorList>
    </citation>
    <scope>NUCLEOTIDE SEQUENCE</scope>
    <source>
        <strain evidence="3">AEG42_29</strain>
    </source>
</reference>
<dbReference type="InterPro" id="IPR006321">
    <property type="entry name" value="PilT/PilU"/>
</dbReference>
<dbReference type="Pfam" id="PF00437">
    <property type="entry name" value="T2SSE"/>
    <property type="match status" value="1"/>
</dbReference>
<protein>
    <submittedName>
        <fullName evidence="3">Twitching mobility protein</fullName>
    </submittedName>
</protein>
<gene>
    <name evidence="3" type="primary">pilT_1</name>
    <name evidence="3" type="ORF">DSM112329_03109</name>
</gene>
<dbReference type="SMART" id="SM00382">
    <property type="entry name" value="AAA"/>
    <property type="match status" value="1"/>
</dbReference>
<feature type="domain" description="Bacterial type II secretion system protein E" evidence="2">
    <location>
        <begin position="196"/>
        <end position="210"/>
    </location>
</feature>
<dbReference type="InterPro" id="IPR027417">
    <property type="entry name" value="P-loop_NTPase"/>
</dbReference>
<dbReference type="GO" id="GO:0016887">
    <property type="term" value="F:ATP hydrolysis activity"/>
    <property type="evidence" value="ECO:0007669"/>
    <property type="project" value="InterPro"/>
</dbReference>
<dbReference type="Gene3D" id="3.40.50.300">
    <property type="entry name" value="P-loop containing nucleotide triphosphate hydrolases"/>
    <property type="match status" value="1"/>
</dbReference>
<organism evidence="3">
    <name type="scientific">Paraconexibacter sp. AEG42_29</name>
    <dbReference type="NCBI Taxonomy" id="2997339"/>
    <lineage>
        <taxon>Bacteria</taxon>
        <taxon>Bacillati</taxon>
        <taxon>Actinomycetota</taxon>
        <taxon>Thermoleophilia</taxon>
        <taxon>Solirubrobacterales</taxon>
        <taxon>Paraconexibacteraceae</taxon>
        <taxon>Paraconexibacter</taxon>
    </lineage>
</organism>
<proteinExistence type="inferred from homology"/>
<dbReference type="SUPFAM" id="SSF52540">
    <property type="entry name" value="P-loop containing nucleoside triphosphate hydrolases"/>
    <property type="match status" value="1"/>
</dbReference>
<evidence type="ECO:0000259" key="2">
    <source>
        <dbReference type="PROSITE" id="PS00662"/>
    </source>
</evidence>
<dbReference type="AlphaFoldDB" id="A0AAU7AX81"/>
<dbReference type="NCBIfam" id="TIGR01420">
    <property type="entry name" value="pilT_fam"/>
    <property type="match status" value="1"/>
</dbReference>
<evidence type="ECO:0000256" key="1">
    <source>
        <dbReference type="ARBA" id="ARBA00006611"/>
    </source>
</evidence>
<dbReference type="Gene3D" id="3.30.450.90">
    <property type="match status" value="1"/>
</dbReference>
<dbReference type="CDD" id="cd01131">
    <property type="entry name" value="PilT"/>
    <property type="match status" value="1"/>
</dbReference>
<dbReference type="GO" id="GO:0005524">
    <property type="term" value="F:ATP binding"/>
    <property type="evidence" value="ECO:0007669"/>
    <property type="project" value="InterPro"/>
</dbReference>
<accession>A0AAU7AX81</accession>
<dbReference type="PROSITE" id="PS00662">
    <property type="entry name" value="T2SP_E"/>
    <property type="match status" value="1"/>
</dbReference>
<dbReference type="InterPro" id="IPR003593">
    <property type="entry name" value="AAA+_ATPase"/>
</dbReference>
<sequence length="370" mass="40060">MRFDFADLLLDVLDRRASDLHITAGSHPMVRVRGRLTPLDEYPMLDATETREIVYSILSNDQRQRLETEWQLDFAYSIPGRARFRVNAYFQRGALGAAFRLIPAQITPIDDLGLPPVVHELCKKPRGIVLVTGPTGSGKSTTLASMVDEINATREEHILTIEDPIEFLHGHRKCMVNQREIGADAHSFAAGLKAALREDPDVILVGEMRDLDTISTALTAAETGHLVFATLHTQSAPSTIDRVIDVFPAHQQQQIRVQLSIALQGVITQTLIPTADGAGRAVACEILVPTAAVRNLIREGKTHQILSSMQTGSGVGMQSMDTALAALVRSGKITQRVAEARSDTPDELRRILGASSFGGGGAGGNYGMAA</sequence>